<comment type="caution">
    <text evidence="1">The sequence shown here is derived from an EMBL/GenBank/DDBJ whole genome shotgun (WGS) entry which is preliminary data.</text>
</comment>
<dbReference type="EMBL" id="BGPR01006827">
    <property type="protein sequence ID" value="GBN22143.1"/>
    <property type="molecule type" value="Genomic_DNA"/>
</dbReference>
<keyword evidence="2" id="KW-1185">Reference proteome</keyword>
<dbReference type="InterPro" id="IPR036397">
    <property type="entry name" value="RNaseH_sf"/>
</dbReference>
<dbReference type="OrthoDB" id="4843387at2759"/>
<evidence type="ECO:0000313" key="1">
    <source>
        <dbReference type="EMBL" id="GBN22143.1"/>
    </source>
</evidence>
<dbReference type="AlphaFoldDB" id="A0A4Y2M6N8"/>
<proteinExistence type="predicted"/>
<evidence type="ECO:0000313" key="2">
    <source>
        <dbReference type="Proteomes" id="UP000499080"/>
    </source>
</evidence>
<accession>A0A4Y2M6N8</accession>
<organism evidence="1 2">
    <name type="scientific">Araneus ventricosus</name>
    <name type="common">Orbweaver spider</name>
    <name type="synonym">Epeira ventricosa</name>
    <dbReference type="NCBI Taxonomy" id="182803"/>
    <lineage>
        <taxon>Eukaryota</taxon>
        <taxon>Metazoa</taxon>
        <taxon>Ecdysozoa</taxon>
        <taxon>Arthropoda</taxon>
        <taxon>Chelicerata</taxon>
        <taxon>Arachnida</taxon>
        <taxon>Araneae</taxon>
        <taxon>Araneomorphae</taxon>
        <taxon>Entelegynae</taxon>
        <taxon>Araneoidea</taxon>
        <taxon>Araneidae</taxon>
        <taxon>Araneus</taxon>
    </lineage>
</organism>
<dbReference type="GO" id="GO:0003676">
    <property type="term" value="F:nucleic acid binding"/>
    <property type="evidence" value="ECO:0007669"/>
    <property type="project" value="InterPro"/>
</dbReference>
<reference evidence="1 2" key="1">
    <citation type="journal article" date="2019" name="Sci. Rep.">
        <title>Orb-weaving spider Araneus ventricosus genome elucidates the spidroin gene catalogue.</title>
        <authorList>
            <person name="Kono N."/>
            <person name="Nakamura H."/>
            <person name="Ohtoshi R."/>
            <person name="Moran D.A.P."/>
            <person name="Shinohara A."/>
            <person name="Yoshida Y."/>
            <person name="Fujiwara M."/>
            <person name="Mori M."/>
            <person name="Tomita M."/>
            <person name="Arakawa K."/>
        </authorList>
    </citation>
    <scope>NUCLEOTIDE SEQUENCE [LARGE SCALE GENOMIC DNA]</scope>
</reference>
<sequence length="104" mass="11268">MSSDMTSLTSDKETFNSFSNVSNSGIMVLGGIFLGGPTDLIVFHRGTLTAVTYRDGIFGLYLRPYAGATDDGYALMEDSARSHPDILVNEYLDEKGSSGMDWPT</sequence>
<dbReference type="Gene3D" id="3.30.420.10">
    <property type="entry name" value="Ribonuclease H-like superfamily/Ribonuclease H"/>
    <property type="match status" value="1"/>
</dbReference>
<gene>
    <name evidence="1" type="ORF">AVEN_61085_1</name>
</gene>
<protein>
    <submittedName>
        <fullName evidence="1">Uncharacterized protein</fullName>
    </submittedName>
</protein>
<name>A0A4Y2M6N8_ARAVE</name>
<dbReference type="Proteomes" id="UP000499080">
    <property type="component" value="Unassembled WGS sequence"/>
</dbReference>